<dbReference type="Pfam" id="PF04389">
    <property type="entry name" value="Peptidase_M28"/>
    <property type="match status" value="1"/>
</dbReference>
<dbReference type="GO" id="GO:0008270">
    <property type="term" value="F:zinc ion binding"/>
    <property type="evidence" value="ECO:0007669"/>
    <property type="project" value="TreeGrafter"/>
</dbReference>
<proteinExistence type="predicted"/>
<evidence type="ECO:0000313" key="5">
    <source>
        <dbReference type="EMBL" id="QPJ60394.1"/>
    </source>
</evidence>
<name>A0A7T0FYM6_9BACT</name>
<dbReference type="InterPro" id="IPR007484">
    <property type="entry name" value="Peptidase_M28"/>
</dbReference>
<dbReference type="InterPro" id="IPR040234">
    <property type="entry name" value="QC/QCL"/>
</dbReference>
<keyword evidence="1" id="KW-0808">Transferase</keyword>
<dbReference type="EMBL" id="CP048685">
    <property type="protein sequence ID" value="QPJ60394.1"/>
    <property type="molecule type" value="Genomic_DNA"/>
</dbReference>
<feature type="chain" id="PRO_5032279488" evidence="3">
    <location>
        <begin position="21"/>
        <end position="304"/>
    </location>
</feature>
<dbReference type="KEGG" id="nli:G3M70_00200"/>
<feature type="signal peptide" evidence="3">
    <location>
        <begin position="1"/>
        <end position="20"/>
    </location>
</feature>
<keyword evidence="2" id="KW-0012">Acyltransferase</keyword>
<feature type="domain" description="Peptidase M28" evidence="4">
    <location>
        <begin position="94"/>
        <end position="299"/>
    </location>
</feature>
<dbReference type="Gene3D" id="3.40.630.10">
    <property type="entry name" value="Zn peptidases"/>
    <property type="match status" value="1"/>
</dbReference>
<evidence type="ECO:0000256" key="2">
    <source>
        <dbReference type="ARBA" id="ARBA00023315"/>
    </source>
</evidence>
<evidence type="ECO:0000256" key="3">
    <source>
        <dbReference type="SAM" id="SignalP"/>
    </source>
</evidence>
<dbReference type="GO" id="GO:0016603">
    <property type="term" value="F:glutaminyl-peptide cyclotransferase activity"/>
    <property type="evidence" value="ECO:0007669"/>
    <property type="project" value="TreeGrafter"/>
</dbReference>
<dbReference type="AlphaFoldDB" id="A0A7T0FYM6"/>
<accession>A0A7T0FYM6</accession>
<dbReference type="Proteomes" id="UP000594688">
    <property type="component" value="Chromosome"/>
</dbReference>
<evidence type="ECO:0000313" key="6">
    <source>
        <dbReference type="Proteomes" id="UP000594688"/>
    </source>
</evidence>
<reference evidence="5 6" key="1">
    <citation type="submission" date="2020-02" db="EMBL/GenBank/DDBJ databases">
        <title>Genomic and physiological characterization of two novel Nitrospinaceae genera.</title>
        <authorList>
            <person name="Mueller A.J."/>
            <person name="Jung M.-Y."/>
            <person name="Strachan C.R."/>
            <person name="Herbold C.W."/>
            <person name="Kirkegaard R.H."/>
            <person name="Daims H."/>
        </authorList>
    </citation>
    <scope>NUCLEOTIDE SEQUENCE [LARGE SCALE GENOMIC DNA]</scope>
    <source>
        <strain evidence="5">EB</strain>
    </source>
</reference>
<dbReference type="PANTHER" id="PTHR12283:SF6">
    <property type="entry name" value="GLUTAMINYL-PEPTIDE CYCLOTRANSFERASE-RELATED"/>
    <property type="match status" value="1"/>
</dbReference>
<protein>
    <submittedName>
        <fullName evidence="5">M28 family peptidase</fullName>
    </submittedName>
</protein>
<dbReference type="PANTHER" id="PTHR12283">
    <property type="entry name" value="GLUTAMINYL-PEPTIDE CYCLOTRANSFERASE"/>
    <property type="match status" value="1"/>
</dbReference>
<sequence length="304" mass="34583">MKNFLWLVVLILLSGVKGVAAQQAPVEKDFKAIAWKHLSNIVEFGPRPPGSPAHANLRQYIKTIGLQHADSVAELPFNYQTEEGQIIPMFNLEFKIEGTEGGRPILLGAHFDTRRFADEDSDPENQKKPIVGANDGGSGTALLLALAEYFKEHRPRRPVHLVFFDGEDYGVKFSNNYFLGSKHYAEGVSRRSEDEKPFCVLVLDMVADRDLKIYKEVYSNEGAPWLVDLLFDTAHRLKYRQFTPRPRYTIRDDHLPFLKVGIPAAVLIDFDYPHWHTQEDTLDKCSDESLYIVFNVVTEAVAMM</sequence>
<dbReference type="SUPFAM" id="SSF53187">
    <property type="entry name" value="Zn-dependent exopeptidases"/>
    <property type="match status" value="1"/>
</dbReference>
<evidence type="ECO:0000259" key="4">
    <source>
        <dbReference type="Pfam" id="PF04389"/>
    </source>
</evidence>
<organism evidence="5 6">
    <name type="scientific">Candidatus Nitronauta litoralis</name>
    <dbReference type="NCBI Taxonomy" id="2705533"/>
    <lineage>
        <taxon>Bacteria</taxon>
        <taxon>Pseudomonadati</taxon>
        <taxon>Nitrospinota/Tectimicrobiota group</taxon>
        <taxon>Nitrospinota</taxon>
        <taxon>Nitrospinia</taxon>
        <taxon>Nitrospinales</taxon>
        <taxon>Nitrospinaceae</taxon>
        <taxon>Candidatus Nitronauta</taxon>
    </lineage>
</organism>
<evidence type="ECO:0000256" key="1">
    <source>
        <dbReference type="ARBA" id="ARBA00022679"/>
    </source>
</evidence>
<keyword evidence="3" id="KW-0732">Signal</keyword>
<gene>
    <name evidence="5" type="ORF">G3M70_00200</name>
</gene>